<dbReference type="Proteomes" id="UP001055167">
    <property type="component" value="Unassembled WGS sequence"/>
</dbReference>
<dbReference type="InterPro" id="IPR036162">
    <property type="entry name" value="Resolvase-like_N_sf"/>
</dbReference>
<proteinExistence type="predicted"/>
<reference evidence="6" key="2">
    <citation type="submission" date="2021-08" db="EMBL/GenBank/DDBJ databases">
        <authorList>
            <person name="Tani A."/>
            <person name="Ola A."/>
            <person name="Ogura Y."/>
            <person name="Katsura K."/>
            <person name="Hayashi T."/>
        </authorList>
    </citation>
    <scope>NUCLEOTIDE SEQUENCE</scope>
    <source>
        <strain evidence="6">KCTC 52305</strain>
    </source>
</reference>
<dbReference type="InterPro" id="IPR006118">
    <property type="entry name" value="Recombinase_CS"/>
</dbReference>
<accession>A0ABQ4QZD6</accession>
<dbReference type="SMART" id="SM00857">
    <property type="entry name" value="Resolvase"/>
    <property type="match status" value="1"/>
</dbReference>
<dbReference type="Gene3D" id="3.40.50.1390">
    <property type="entry name" value="Resolvase, N-terminal catalytic domain"/>
    <property type="match status" value="1"/>
</dbReference>
<evidence type="ECO:0000259" key="5">
    <source>
        <dbReference type="PROSITE" id="PS51736"/>
    </source>
</evidence>
<dbReference type="EMBL" id="BPQH01000009">
    <property type="protein sequence ID" value="GJD50534.1"/>
    <property type="molecule type" value="Genomic_DNA"/>
</dbReference>
<dbReference type="SUPFAM" id="SSF53041">
    <property type="entry name" value="Resolvase-like"/>
    <property type="match status" value="1"/>
</dbReference>
<evidence type="ECO:0000313" key="6">
    <source>
        <dbReference type="EMBL" id="GJD50534.1"/>
    </source>
</evidence>
<keyword evidence="2" id="KW-0238">DNA-binding</keyword>
<dbReference type="Pfam" id="PF00239">
    <property type="entry name" value="Resolvase"/>
    <property type="match status" value="1"/>
</dbReference>
<evidence type="ECO:0000256" key="3">
    <source>
        <dbReference type="ARBA" id="ARBA00023172"/>
    </source>
</evidence>
<keyword evidence="3" id="KW-0233">DNA recombination</keyword>
<dbReference type="PROSITE" id="PS51736">
    <property type="entry name" value="RECOMBINASES_3"/>
    <property type="match status" value="1"/>
</dbReference>
<keyword evidence="1" id="KW-0229">DNA integration</keyword>
<evidence type="ECO:0000313" key="7">
    <source>
        <dbReference type="Proteomes" id="UP001055167"/>
    </source>
</evidence>
<comment type="caution">
    <text evidence="6">The sequence shown here is derived from an EMBL/GenBank/DDBJ whole genome shotgun (WGS) entry which is preliminary data.</text>
</comment>
<organism evidence="6 7">
    <name type="scientific">Methylobacterium crusticola</name>
    <dbReference type="NCBI Taxonomy" id="1697972"/>
    <lineage>
        <taxon>Bacteria</taxon>
        <taxon>Pseudomonadati</taxon>
        <taxon>Pseudomonadota</taxon>
        <taxon>Alphaproteobacteria</taxon>
        <taxon>Hyphomicrobiales</taxon>
        <taxon>Methylobacteriaceae</taxon>
        <taxon>Methylobacterium</taxon>
    </lineage>
</organism>
<feature type="domain" description="Resolvase/invertase-type recombinase catalytic" evidence="5">
    <location>
        <begin position="22"/>
        <end position="68"/>
    </location>
</feature>
<gene>
    <name evidence="6" type="ORF">OPKNFCMD_3277</name>
</gene>
<keyword evidence="7" id="KW-1185">Reference proteome</keyword>
<feature type="active site" description="O-(5'-phospho-DNA)-serine intermediate" evidence="4">
    <location>
        <position position="30"/>
    </location>
</feature>
<reference evidence="6" key="1">
    <citation type="journal article" date="2021" name="Front. Microbiol.">
        <title>Comprehensive Comparative Genomics and Phenotyping of Methylobacterium Species.</title>
        <authorList>
            <person name="Alessa O."/>
            <person name="Ogura Y."/>
            <person name="Fujitani Y."/>
            <person name="Takami H."/>
            <person name="Hayashi T."/>
            <person name="Sahin N."/>
            <person name="Tani A."/>
        </authorList>
    </citation>
    <scope>NUCLEOTIDE SEQUENCE</scope>
    <source>
        <strain evidence="6">KCTC 52305</strain>
    </source>
</reference>
<dbReference type="PROSITE" id="PS00397">
    <property type="entry name" value="RECOMBINASES_1"/>
    <property type="match status" value="1"/>
</dbReference>
<evidence type="ECO:0000256" key="1">
    <source>
        <dbReference type="ARBA" id="ARBA00022908"/>
    </source>
</evidence>
<protein>
    <recommendedName>
        <fullName evidence="5">Resolvase/invertase-type recombinase catalytic domain-containing protein</fullName>
    </recommendedName>
</protein>
<evidence type="ECO:0000256" key="2">
    <source>
        <dbReference type="ARBA" id="ARBA00023125"/>
    </source>
</evidence>
<evidence type="ECO:0000256" key="4">
    <source>
        <dbReference type="PROSITE-ProRule" id="PRU10137"/>
    </source>
</evidence>
<sequence length="127" mass="14316">MSGKRDRKTSARNTLLWHYSDMLIGYARVSTTDQNLDLQRDALTGAGCSRTFEEKKSGKAGSKRPEFEAAHEPSFARCCQLMCCHDLRLLQERVLGWRGTGVTFKIAPVVPNHDMRKTVMTVLDQAN</sequence>
<name>A0ABQ4QZD6_9HYPH</name>
<dbReference type="InterPro" id="IPR006119">
    <property type="entry name" value="Resolv_N"/>
</dbReference>